<dbReference type="Proteomes" id="UP000637423">
    <property type="component" value="Unassembled WGS sequence"/>
</dbReference>
<proteinExistence type="predicted"/>
<dbReference type="SUPFAM" id="SSF53850">
    <property type="entry name" value="Periplasmic binding protein-like II"/>
    <property type="match status" value="1"/>
</dbReference>
<dbReference type="InterPro" id="IPR001638">
    <property type="entry name" value="Solute-binding_3/MltF_N"/>
</dbReference>
<evidence type="ECO:0000259" key="1">
    <source>
        <dbReference type="Pfam" id="PF00497"/>
    </source>
</evidence>
<dbReference type="PANTHER" id="PTHR38834:SF3">
    <property type="entry name" value="SOLUTE-BINDING PROTEIN FAMILY 3_N-TERMINAL DOMAIN-CONTAINING PROTEIN"/>
    <property type="match status" value="1"/>
</dbReference>
<organism evidence="2 3">
    <name type="scientific">Undibacterium terreum</name>
    <dbReference type="NCBI Taxonomy" id="1224302"/>
    <lineage>
        <taxon>Bacteria</taxon>
        <taxon>Pseudomonadati</taxon>
        <taxon>Pseudomonadota</taxon>
        <taxon>Betaproteobacteria</taxon>
        <taxon>Burkholderiales</taxon>
        <taxon>Oxalobacteraceae</taxon>
        <taxon>Undibacterium</taxon>
    </lineage>
</organism>
<reference evidence="2" key="1">
    <citation type="journal article" date="2014" name="Int. J. Syst. Evol. Microbiol.">
        <title>Complete genome sequence of Corynebacterium casei LMG S-19264T (=DSM 44701T), isolated from a smear-ripened cheese.</title>
        <authorList>
            <consortium name="US DOE Joint Genome Institute (JGI-PGF)"/>
            <person name="Walter F."/>
            <person name="Albersmeier A."/>
            <person name="Kalinowski J."/>
            <person name="Ruckert C."/>
        </authorList>
    </citation>
    <scope>NUCLEOTIDE SEQUENCE</scope>
    <source>
        <strain evidence="2">CGMCC 1.10998</strain>
    </source>
</reference>
<accession>A0A916UMQ6</accession>
<sequence>MDSIINRKDDALRAWKCRLRASALIAGLLFPIFSQAETTLYVGNVAPFSYPAGQAQRGVLYDLLHELALRVGHSGTVNVVPLKRELEMLRTDNNSLGAISRLADREQLYSWHIKLMQDRIVLVSRADSGVDISTLDAARKLRIGVLFGGPSESAVRRNGFEHTDPTTSTESNVRKLAAGRVDAIAVLGGMVTVVGNMPDSAHMSLKEGAVLETVDLYLAGSKNFNPEEAKKWEMAFKSMQKDGTYARILGQYHYLPLK</sequence>
<dbReference type="AlphaFoldDB" id="A0A916UMQ6"/>
<dbReference type="EMBL" id="BMED01000002">
    <property type="protein sequence ID" value="GGC78074.1"/>
    <property type="molecule type" value="Genomic_DNA"/>
</dbReference>
<reference evidence="2" key="2">
    <citation type="submission" date="2020-09" db="EMBL/GenBank/DDBJ databases">
        <authorList>
            <person name="Sun Q."/>
            <person name="Zhou Y."/>
        </authorList>
    </citation>
    <scope>NUCLEOTIDE SEQUENCE</scope>
    <source>
        <strain evidence="2">CGMCC 1.10998</strain>
    </source>
</reference>
<feature type="domain" description="Solute-binding protein family 3/N-terminal" evidence="1">
    <location>
        <begin position="43"/>
        <end position="252"/>
    </location>
</feature>
<dbReference type="Gene3D" id="3.40.190.10">
    <property type="entry name" value="Periplasmic binding protein-like II"/>
    <property type="match status" value="2"/>
</dbReference>
<dbReference type="PANTHER" id="PTHR38834">
    <property type="entry name" value="PERIPLASMIC SUBSTRATE BINDING PROTEIN FAMILY 3"/>
    <property type="match status" value="1"/>
</dbReference>
<dbReference type="RefSeq" id="WP_188566497.1">
    <property type="nucleotide sequence ID" value="NZ_BMED01000002.1"/>
</dbReference>
<keyword evidence="3" id="KW-1185">Reference proteome</keyword>
<gene>
    <name evidence="2" type="ORF">GCM10011396_26590</name>
</gene>
<evidence type="ECO:0000313" key="2">
    <source>
        <dbReference type="EMBL" id="GGC78074.1"/>
    </source>
</evidence>
<protein>
    <recommendedName>
        <fullName evidence="1">Solute-binding protein family 3/N-terminal domain-containing protein</fullName>
    </recommendedName>
</protein>
<comment type="caution">
    <text evidence="2">The sequence shown here is derived from an EMBL/GenBank/DDBJ whole genome shotgun (WGS) entry which is preliminary data.</text>
</comment>
<evidence type="ECO:0000313" key="3">
    <source>
        <dbReference type="Proteomes" id="UP000637423"/>
    </source>
</evidence>
<name>A0A916UMQ6_9BURK</name>
<dbReference type="Pfam" id="PF00497">
    <property type="entry name" value="SBP_bac_3"/>
    <property type="match status" value="1"/>
</dbReference>